<sequence length="1151" mass="127806">MTIEQLVDIYPLSRINHIQPTKSIGLNDDEAEIKLFSAAEKNIIYPKNRKVWIQNGDRIPADLRLLYCDDLQVETSWLSGEVEPLPYTDEPAAEDKGVFESQNVVFSGCSVTSGRGLGLVIRIGNSTVIWIQNGDRIPADLRLLYCDDLQVETSWLSGEVEPLPYTDEPAAEDKGVFESQNVVFSGCSVTSGRGLGLVIRIGNSTVLGNLVEITSKEKSHKAPLQTEHHRFVLFISISAIIVATVSFLLGLILTNFSHILSTFVNGFLIVLVAWVPQGLPVTLTAQLLIVARRLAKFGMYLKSLECADTLGITSILMVDKTGVLTQDDLRVTDLWTLENSVSAKTIIDAHQKTLDPQNSSENNLKPKYHISSDSNCNLISGVDDIFGILITVMSICDKAIIENSHHSAKIALPRKTPSFRRKNLLSLNPEDLSKATKEQKRQIQFSLKHKDLKEKSIFGKSLDVALVKFVENVTSVDKIRDDYEIVFEIPFSSQRRYHLVIVCAKSSKKSSSSGSSYSDEMIKYTVMVKGAPEEVIMNCKTIVTENGEEKIDDDKLLEFEKAFLQFCNEGKSCLGFAMREFEDFSDTVFYMDPISGSNFPDEGLCFLGMTALYDPPIPGVAEAVKAADKADIRLFMISGDHPKAFLQFCNEGKSCLGFAMREFEDFSDTVFYMDPLAGSNFPDEGLCFLGMTALYDPPIPGVAEAVKAADKADIRLFMISGDHPVTSEALARQMQFDFGDSNIAEGDASIASIASGIVGEGVDVEKVSSRKSSMSSTSFSTNSIRIDPIANLECIRGEMVKELSQADWARLLSRKRVVFARTTPLQKMKIVKSCQLSNAIVAVTGDGVLSAPALKQADVGLALEAVGSIFAKEAADIVVTQPQLPNLIAAIAEARLLFDNLKKTIAYSLSHLMPEVIPVWLTFVLGFPIGLNSVQILTIDLLSEIPPSIALVFEPAERDLMKRSPRKKRSLLVTKALLAYSYCFAGMIISIGCLLSYFTVFWSYEIGISDLFDSETKYWSLNSPNLTLSSGKILSPNEQTQIYGEASAAWHITLVMSQAFHLWMCTTRRISLFKHGFRNWTLFAAVFFEIATLLFFIFVPGLNNFLQVSPPAWYIWIYPFVVGVILLIFNEIRKYFIRKYPKSSIVRIFKW</sequence>
<name>A0AC34FJ52_9BILA</name>
<accession>A0AC34FJ52</accession>
<protein>
    <submittedName>
        <fullName evidence="2">Cation-transporting P-type ATPase C-terminal domain-containing protein</fullName>
    </submittedName>
</protein>
<evidence type="ECO:0000313" key="2">
    <source>
        <dbReference type="WBParaSite" id="ES5_v2.g17295.t1"/>
    </source>
</evidence>
<dbReference type="Proteomes" id="UP000887579">
    <property type="component" value="Unplaced"/>
</dbReference>
<proteinExistence type="predicted"/>
<evidence type="ECO:0000313" key="1">
    <source>
        <dbReference type="Proteomes" id="UP000887579"/>
    </source>
</evidence>
<reference evidence="2" key="1">
    <citation type="submission" date="2022-11" db="UniProtKB">
        <authorList>
            <consortium name="WormBaseParasite"/>
        </authorList>
    </citation>
    <scope>IDENTIFICATION</scope>
</reference>
<dbReference type="WBParaSite" id="ES5_v2.g17295.t1">
    <property type="protein sequence ID" value="ES5_v2.g17295.t1"/>
    <property type="gene ID" value="ES5_v2.g17295"/>
</dbReference>
<organism evidence="1 2">
    <name type="scientific">Panagrolaimus sp. ES5</name>
    <dbReference type="NCBI Taxonomy" id="591445"/>
    <lineage>
        <taxon>Eukaryota</taxon>
        <taxon>Metazoa</taxon>
        <taxon>Ecdysozoa</taxon>
        <taxon>Nematoda</taxon>
        <taxon>Chromadorea</taxon>
        <taxon>Rhabditida</taxon>
        <taxon>Tylenchina</taxon>
        <taxon>Panagrolaimomorpha</taxon>
        <taxon>Panagrolaimoidea</taxon>
        <taxon>Panagrolaimidae</taxon>
        <taxon>Panagrolaimus</taxon>
    </lineage>
</organism>